<dbReference type="Gene3D" id="3.60.10.10">
    <property type="entry name" value="Endonuclease/exonuclease/phosphatase"/>
    <property type="match status" value="1"/>
</dbReference>
<evidence type="ECO:0000256" key="1">
    <source>
        <dbReference type="SAM" id="MobiDB-lite"/>
    </source>
</evidence>
<dbReference type="InterPro" id="IPR051916">
    <property type="entry name" value="GPI-anchor_lipid_remodeler"/>
</dbReference>
<keyword evidence="3" id="KW-0540">Nuclease</keyword>
<feature type="region of interest" description="Disordered" evidence="1">
    <location>
        <begin position="1"/>
        <end position="31"/>
    </location>
</feature>
<dbReference type="GO" id="GO:0006506">
    <property type="term" value="P:GPI anchor biosynthetic process"/>
    <property type="evidence" value="ECO:0007669"/>
    <property type="project" value="TreeGrafter"/>
</dbReference>
<dbReference type="PANTHER" id="PTHR14859:SF0">
    <property type="entry name" value="ENDONUCLEASE_EXONUCLEASE_PHOSPHATASE FAMILY PROTEIN, EXPRESSED"/>
    <property type="match status" value="1"/>
</dbReference>
<dbReference type="KEGG" id="mmas:MYMAC_003130"/>
<dbReference type="AlphaFoldDB" id="A0A250JWL7"/>
<dbReference type="EMBL" id="CP022203">
    <property type="protein sequence ID" value="ATB47516.1"/>
    <property type="molecule type" value="Genomic_DNA"/>
</dbReference>
<keyword evidence="3" id="KW-0378">Hydrolase</keyword>
<evidence type="ECO:0000313" key="3">
    <source>
        <dbReference type="EMBL" id="ATB47516.1"/>
    </source>
</evidence>
<protein>
    <submittedName>
        <fullName evidence="3">Endonuclease</fullName>
    </submittedName>
</protein>
<gene>
    <name evidence="3" type="ORF">MYMAC_003130</name>
</gene>
<sequence>MPRSLKCNDARDAAAESPRAREGVWQPGPPRRPRIAPPWALLLLGFLTGCPLAENYTDEAGPRYSGDHRTPDVIAAEAPASLTVVTFNLAFAEQVTEAITALSRPPLAGADVIAMQEMDAASVDRIASELGLTYVYYPASVQVDDDDFGNALLSRWPIVADRKVHLPHDDPYHQRRRIAVLATVDIGGTRVQTASVHNATPIVGLGGRLDQAETIIDAMAGTGPLQVIAGDFNTSDPGSQGQMVKLFSARDFQWASAGVGDTVDSVIGGLPLDYVFAQGLTSLERGVDRRPAGSDHHPVWVRFAWPP</sequence>
<keyword evidence="4" id="KW-1185">Reference proteome</keyword>
<dbReference type="SUPFAM" id="SSF56219">
    <property type="entry name" value="DNase I-like"/>
    <property type="match status" value="1"/>
</dbReference>
<accession>A0A250JWL7</accession>
<dbReference type="GO" id="GO:0016020">
    <property type="term" value="C:membrane"/>
    <property type="evidence" value="ECO:0007669"/>
    <property type="project" value="GOC"/>
</dbReference>
<feature type="compositionally biased region" description="Basic and acidic residues" evidence="1">
    <location>
        <begin position="1"/>
        <end position="22"/>
    </location>
</feature>
<dbReference type="Pfam" id="PF03372">
    <property type="entry name" value="Exo_endo_phos"/>
    <property type="match status" value="1"/>
</dbReference>
<dbReference type="OrthoDB" id="155529at2"/>
<evidence type="ECO:0000259" key="2">
    <source>
        <dbReference type="Pfam" id="PF03372"/>
    </source>
</evidence>
<dbReference type="InterPro" id="IPR005135">
    <property type="entry name" value="Endo/exonuclease/phosphatase"/>
</dbReference>
<dbReference type="GO" id="GO:0004519">
    <property type="term" value="F:endonuclease activity"/>
    <property type="evidence" value="ECO:0007669"/>
    <property type="project" value="UniProtKB-KW"/>
</dbReference>
<dbReference type="Proteomes" id="UP000217343">
    <property type="component" value="Chromosome"/>
</dbReference>
<keyword evidence="3" id="KW-0255">Endonuclease</keyword>
<evidence type="ECO:0000313" key="4">
    <source>
        <dbReference type="Proteomes" id="UP000217343"/>
    </source>
</evidence>
<reference evidence="3 4" key="1">
    <citation type="submission" date="2017-06" db="EMBL/GenBank/DDBJ databases">
        <title>Sequencing and comparative analysis of myxobacterial genomes.</title>
        <authorList>
            <person name="Rupp O."/>
            <person name="Goesmann A."/>
            <person name="Sogaard-Andersen L."/>
        </authorList>
    </citation>
    <scope>NUCLEOTIDE SEQUENCE [LARGE SCALE GENOMIC DNA]</scope>
    <source>
        <strain evidence="3 4">DSM 14697</strain>
    </source>
</reference>
<proteinExistence type="predicted"/>
<organism evidence="3 4">
    <name type="scientific">Corallococcus macrosporus DSM 14697</name>
    <dbReference type="NCBI Taxonomy" id="1189310"/>
    <lineage>
        <taxon>Bacteria</taxon>
        <taxon>Pseudomonadati</taxon>
        <taxon>Myxococcota</taxon>
        <taxon>Myxococcia</taxon>
        <taxon>Myxococcales</taxon>
        <taxon>Cystobacterineae</taxon>
        <taxon>Myxococcaceae</taxon>
        <taxon>Corallococcus</taxon>
    </lineage>
</organism>
<dbReference type="InterPro" id="IPR036691">
    <property type="entry name" value="Endo/exonu/phosph_ase_sf"/>
</dbReference>
<feature type="domain" description="Endonuclease/exonuclease/phosphatase" evidence="2">
    <location>
        <begin position="85"/>
        <end position="296"/>
    </location>
</feature>
<dbReference type="PANTHER" id="PTHR14859">
    <property type="entry name" value="CALCOFLUOR WHITE HYPERSENSITIVE PROTEIN PRECURSOR"/>
    <property type="match status" value="1"/>
</dbReference>
<name>A0A250JWL7_9BACT</name>